<dbReference type="InterPro" id="IPR046676">
    <property type="entry name" value="DUF6546"/>
</dbReference>
<dbReference type="Pfam" id="PF20183">
    <property type="entry name" value="DUF6546"/>
    <property type="match status" value="1"/>
</dbReference>
<sequence>MTRWSSLPTEIRCMILETLTAHKSIAPYASVSTEWRDFIEKKTFAHLRLHPLCLDHLEQLDDHYRGRIEHLWLNIELNRYTCRSCRKRESLTLSYSIAKILNEAITRLFSILTTWREPLTLELNAYCASDSEHWFKNSYFGAPGEDKFECQPHSADPIHDPEHGWSRGRVTKAPPDAALRRPFGQVSELKFRQSLPSVHAVTKFVQVSDIGKYLPESVKKVTIFEDFNENFLELFALGRGLFSNLNPERARLPYHFLGTVFAARSRQLEHLSVAFMIDARHFFDASEPNWRWPQLQTLTLTARAIAKANARQVNKLLQTAAQVALNMPELQTLTMWHGERREACAFTYRRKHGSIYWQGTRDVKLESEALEAWEKVAVKYAGRVLTVGKNLFMEDITSHGDAVHHLGLYHVVDRVSLQQIQAENRVSWL</sequence>
<organism evidence="2 3">
    <name type="scientific">Fusarium oxysporum f. sp. cubense (strain race 1)</name>
    <name type="common">Panama disease fungus</name>
    <dbReference type="NCBI Taxonomy" id="1229664"/>
    <lineage>
        <taxon>Eukaryota</taxon>
        <taxon>Fungi</taxon>
        <taxon>Dikarya</taxon>
        <taxon>Ascomycota</taxon>
        <taxon>Pezizomycotina</taxon>
        <taxon>Sordariomycetes</taxon>
        <taxon>Hypocreomycetidae</taxon>
        <taxon>Hypocreales</taxon>
        <taxon>Nectriaceae</taxon>
        <taxon>Fusarium</taxon>
        <taxon>Fusarium oxysporum species complex</taxon>
    </lineage>
</organism>
<dbReference type="OrthoDB" id="4688861at2759"/>
<evidence type="ECO:0000313" key="3">
    <source>
        <dbReference type="Proteomes" id="UP000016928"/>
    </source>
</evidence>
<dbReference type="EMBL" id="KB730323">
    <property type="protein sequence ID" value="ENH67425.1"/>
    <property type="molecule type" value="Genomic_DNA"/>
</dbReference>
<accession>N4UBR2</accession>
<reference evidence="3" key="2">
    <citation type="journal article" date="2014" name="PLoS ONE">
        <title>Genome and Transcriptome Analysis of the Fungal Pathogen Fusarium oxysporum f. sp. cubense Causing Banana Vascular Wilt Disease.</title>
        <authorList>
            <person name="Guo L."/>
            <person name="Han L."/>
            <person name="Yang L."/>
            <person name="Zeng H."/>
            <person name="Fan D."/>
            <person name="Zhu Y."/>
            <person name="Feng Y."/>
            <person name="Wang G."/>
            <person name="Peng C."/>
            <person name="Jiang X."/>
            <person name="Zhou D."/>
            <person name="Ni P."/>
            <person name="Liang C."/>
            <person name="Liu L."/>
            <person name="Wang J."/>
            <person name="Mao C."/>
            <person name="Fang X."/>
            <person name="Peng M."/>
            <person name="Huang J."/>
        </authorList>
    </citation>
    <scope>NUCLEOTIDE SEQUENCE [LARGE SCALE GENOMIC DNA]</scope>
    <source>
        <strain evidence="3">race 1</strain>
    </source>
</reference>
<dbReference type="VEuPathDB" id="FungiDB:FOC1_g10010697"/>
<dbReference type="AlphaFoldDB" id="N4UBR2"/>
<evidence type="ECO:0000313" key="2">
    <source>
        <dbReference type="EMBL" id="ENH67425.1"/>
    </source>
</evidence>
<dbReference type="HOGENOM" id="CLU_023464_1_0_1"/>
<reference evidence="3" key="1">
    <citation type="submission" date="2012-09" db="EMBL/GenBank/DDBJ databases">
        <title>Genome sequencing and comparative transcriptomics of race 1 and race 4 of banana pathogen: Fusarium oxysporum f. sp. cubense.</title>
        <authorList>
            <person name="Fang X."/>
            <person name="Huang J."/>
        </authorList>
    </citation>
    <scope>NUCLEOTIDE SEQUENCE [LARGE SCALE GENOMIC DNA]</scope>
    <source>
        <strain evidence="3">race 1</strain>
    </source>
</reference>
<dbReference type="OMA" id="IRCMILE"/>
<gene>
    <name evidence="2" type="ORF">FOC1_g10010697</name>
</gene>
<name>N4UBR2_FUSC1</name>
<protein>
    <recommendedName>
        <fullName evidence="1">DUF6546 domain-containing protein</fullName>
    </recommendedName>
</protein>
<proteinExistence type="predicted"/>
<feature type="domain" description="DUF6546" evidence="1">
    <location>
        <begin position="214"/>
        <end position="410"/>
    </location>
</feature>
<evidence type="ECO:0000259" key="1">
    <source>
        <dbReference type="Pfam" id="PF20183"/>
    </source>
</evidence>
<dbReference type="Proteomes" id="UP000016928">
    <property type="component" value="Unassembled WGS sequence"/>
</dbReference>